<dbReference type="STRING" id="9669.ENSMPUP00000016596"/>
<comment type="similarity">
    <text evidence="2">Belongs to the eukaryotic ribosomal protein P1/P2 family.</text>
</comment>
<dbReference type="Ensembl" id="ENSMPUT00000016842.1">
    <property type="protein sequence ID" value="ENSMPUP00000016596.1"/>
    <property type="gene ID" value="ENSMPUG00000016699.1"/>
</dbReference>
<dbReference type="FunFam" id="1.10.10.1410:FF:000001">
    <property type="entry name" value="60S acidic ribosomal protein P1"/>
    <property type="match status" value="1"/>
</dbReference>
<dbReference type="GO" id="GO:0003735">
    <property type="term" value="F:structural constituent of ribosome"/>
    <property type="evidence" value="ECO:0007669"/>
    <property type="project" value="TreeGrafter"/>
</dbReference>
<organism evidence="8">
    <name type="scientific">Mustela putorius furo</name>
    <name type="common">European domestic ferret</name>
    <name type="synonym">Mustela furo</name>
    <dbReference type="NCBI Taxonomy" id="9669"/>
    <lineage>
        <taxon>Eukaryota</taxon>
        <taxon>Metazoa</taxon>
        <taxon>Chordata</taxon>
        <taxon>Craniata</taxon>
        <taxon>Vertebrata</taxon>
        <taxon>Euteleostomi</taxon>
        <taxon>Mammalia</taxon>
        <taxon>Eutheria</taxon>
        <taxon>Laurasiatheria</taxon>
        <taxon>Carnivora</taxon>
        <taxon>Caniformia</taxon>
        <taxon>Musteloidea</taxon>
        <taxon>Mustelidae</taxon>
        <taxon>Mustelinae</taxon>
        <taxon>Mustela</taxon>
    </lineage>
</organism>
<name>M3YZ36_MUSPF</name>
<dbReference type="GO" id="GO:0022625">
    <property type="term" value="C:cytosolic large ribosomal subunit"/>
    <property type="evidence" value="ECO:0007669"/>
    <property type="project" value="TreeGrafter"/>
</dbReference>
<evidence type="ECO:0000256" key="6">
    <source>
        <dbReference type="ARBA" id="ARBA00041116"/>
    </source>
</evidence>
<sequence length="82" mass="8424">LSSLLELTCVSLALIVHDDEVTVMEVKIDALIKAEGVNDEPFRPGLFAKVQVNVNIRSLICNVGAGGPAPSAGATLAEGPAP</sequence>
<dbReference type="PANTHER" id="PTHR45696">
    <property type="entry name" value="60S ACIDIC RIBOSOMAL PROTEIN P1"/>
    <property type="match status" value="1"/>
</dbReference>
<evidence type="ECO:0000256" key="3">
    <source>
        <dbReference type="ARBA" id="ARBA00022980"/>
    </source>
</evidence>
<comment type="function">
    <text evidence="1">Plays an important role in the elongation step of protein synthesis.</text>
</comment>
<evidence type="ECO:0000256" key="1">
    <source>
        <dbReference type="ARBA" id="ARBA00003362"/>
    </source>
</evidence>
<dbReference type="InParanoid" id="M3YZ36"/>
<comment type="subunit">
    <text evidence="5">Heterodimer with RPLP2 at the lateral ribosomal stalk of the large ribosomal subunit.</text>
</comment>
<evidence type="ECO:0000256" key="4">
    <source>
        <dbReference type="ARBA" id="ARBA00023274"/>
    </source>
</evidence>
<reference evidence="8" key="1">
    <citation type="submission" date="2024-06" db="UniProtKB">
        <authorList>
            <consortium name="Ensembl"/>
        </authorList>
    </citation>
    <scope>IDENTIFICATION</scope>
</reference>
<dbReference type="eggNOG" id="KOG1762">
    <property type="taxonomic scope" value="Eukaryota"/>
</dbReference>
<dbReference type="InterPro" id="IPR038716">
    <property type="entry name" value="P1/P2_N_sf"/>
</dbReference>
<dbReference type="OMA" id="LYIHADE"/>
<dbReference type="Gene3D" id="1.10.10.1410">
    <property type="match status" value="1"/>
</dbReference>
<evidence type="ECO:0000256" key="2">
    <source>
        <dbReference type="ARBA" id="ARBA00005436"/>
    </source>
</evidence>
<protein>
    <recommendedName>
        <fullName evidence="6">Large ribosomal subunit protein P1</fullName>
    </recommendedName>
    <alternativeName>
        <fullName evidence="7">60S acidic ribosomal protein P1</fullName>
    </alternativeName>
</protein>
<keyword evidence="3" id="KW-0689">Ribosomal protein</keyword>
<dbReference type="GO" id="GO:0030295">
    <property type="term" value="F:protein kinase activator activity"/>
    <property type="evidence" value="ECO:0007669"/>
    <property type="project" value="TreeGrafter"/>
</dbReference>
<dbReference type="GeneTree" id="ENSGT00940000163712"/>
<dbReference type="HOGENOM" id="CLU_114656_1_2_1"/>
<dbReference type="EMBL" id="AEYP01104546">
    <property type="status" value="NOT_ANNOTATED_CDS"/>
    <property type="molecule type" value="Genomic_DNA"/>
</dbReference>
<dbReference type="AlphaFoldDB" id="M3YZ36"/>
<evidence type="ECO:0000256" key="7">
    <source>
        <dbReference type="ARBA" id="ARBA00042918"/>
    </source>
</evidence>
<dbReference type="CDD" id="cd05831">
    <property type="entry name" value="Ribosomal_P1"/>
    <property type="match status" value="1"/>
</dbReference>
<evidence type="ECO:0000256" key="5">
    <source>
        <dbReference type="ARBA" id="ARBA00038554"/>
    </source>
</evidence>
<dbReference type="GO" id="GO:0043021">
    <property type="term" value="F:ribonucleoprotein complex binding"/>
    <property type="evidence" value="ECO:0007669"/>
    <property type="project" value="TreeGrafter"/>
</dbReference>
<keyword evidence="4" id="KW-0687">Ribonucleoprotein</keyword>
<accession>M3YZ36</accession>
<proteinExistence type="inferred from homology"/>
<dbReference type="GO" id="GO:0002181">
    <property type="term" value="P:cytoplasmic translation"/>
    <property type="evidence" value="ECO:0007669"/>
    <property type="project" value="TreeGrafter"/>
</dbReference>
<dbReference type="PANTHER" id="PTHR45696:SF10">
    <property type="entry name" value="LARGE RIBOSOMAL SUBUNIT PROTEIN P1"/>
    <property type="match status" value="1"/>
</dbReference>
<evidence type="ECO:0000313" key="8">
    <source>
        <dbReference type="Ensembl" id="ENSMPUP00000016596.1"/>
    </source>
</evidence>